<feature type="domain" description="Expansin-like EG45" evidence="3">
    <location>
        <begin position="39"/>
        <end position="134"/>
    </location>
</feature>
<dbReference type="Proteomes" id="UP001374535">
    <property type="component" value="Chromosome 7"/>
</dbReference>
<reference evidence="5 6" key="1">
    <citation type="journal article" date="2023" name="Life. Sci Alliance">
        <title>Evolutionary insights into 3D genome organization and epigenetic landscape of Vigna mungo.</title>
        <authorList>
            <person name="Junaid A."/>
            <person name="Singh B."/>
            <person name="Bhatia S."/>
        </authorList>
    </citation>
    <scope>NUCLEOTIDE SEQUENCE [LARGE SCALE GENOMIC DNA]</scope>
    <source>
        <strain evidence="5">Urdbean</strain>
    </source>
</reference>
<evidence type="ECO:0008006" key="7">
    <source>
        <dbReference type="Google" id="ProtNLM"/>
    </source>
</evidence>
<evidence type="ECO:0000259" key="4">
    <source>
        <dbReference type="PROSITE" id="PS50843"/>
    </source>
</evidence>
<dbReference type="Gene3D" id="2.40.40.10">
    <property type="entry name" value="RlpA-like domain"/>
    <property type="match status" value="1"/>
</dbReference>
<dbReference type="GO" id="GO:0005576">
    <property type="term" value="C:extracellular region"/>
    <property type="evidence" value="ECO:0007669"/>
    <property type="project" value="InterPro"/>
</dbReference>
<dbReference type="Pfam" id="PF01357">
    <property type="entry name" value="Expansin_C"/>
    <property type="match status" value="1"/>
</dbReference>
<dbReference type="InterPro" id="IPR009009">
    <property type="entry name" value="RlpA-like_DPBB"/>
</dbReference>
<evidence type="ECO:0000256" key="1">
    <source>
        <dbReference type="RuleBase" id="RU003460"/>
    </source>
</evidence>
<dbReference type="InterPro" id="IPR036908">
    <property type="entry name" value="RlpA-like_sf"/>
</dbReference>
<evidence type="ECO:0000313" key="6">
    <source>
        <dbReference type="Proteomes" id="UP001374535"/>
    </source>
</evidence>
<dbReference type="PROSITE" id="PS50842">
    <property type="entry name" value="EXPANSIN_EG45"/>
    <property type="match status" value="1"/>
</dbReference>
<feature type="signal peptide" evidence="2">
    <location>
        <begin position="1"/>
        <end position="18"/>
    </location>
</feature>
<evidence type="ECO:0000256" key="2">
    <source>
        <dbReference type="SAM" id="SignalP"/>
    </source>
</evidence>
<evidence type="ECO:0000259" key="3">
    <source>
        <dbReference type="PROSITE" id="PS50842"/>
    </source>
</evidence>
<sequence length="298" mass="32359">MAFLLLFLLSLLASSATACDRCLHLSKASYFTKASVLSSGACGYGSQALDLSGGNLAAGVASLFKDGAGCGGCFQIRCKNPSVCSKLGTTVVLTDLNHNNQTDFVLSSRAFSGMAQKDKGKEILKLGIVDIEYKSGFALSPLPTYRPTHHLYRTTMVDQPFNIVNPYLNHVPPVPCVYKNQNLAVRVEESSKKPDYLAVKFLYQGGQTEIVGVDVAQVGSANWSFMSRNHGAVWDTSRVPKGALQFRFVVTAGYDGKWIWAKKVLPVDWKTGVIYDSGVQITDIAQEGCFPCDDSTWS</sequence>
<dbReference type="SUPFAM" id="SSF50685">
    <property type="entry name" value="Barwin-like endoglucanases"/>
    <property type="match status" value="1"/>
</dbReference>
<protein>
    <recommendedName>
        <fullName evidence="7">Expansin-like A2</fullName>
    </recommendedName>
</protein>
<name>A0AAQ3N7W5_VIGMU</name>
<dbReference type="PANTHER" id="PTHR31692:SF4">
    <property type="entry name" value="EXPANSIN-LIKE A1-RELATED"/>
    <property type="match status" value="1"/>
</dbReference>
<dbReference type="EMBL" id="CP144694">
    <property type="protein sequence ID" value="WVZ04256.1"/>
    <property type="molecule type" value="Genomic_DNA"/>
</dbReference>
<dbReference type="PANTHER" id="PTHR31692">
    <property type="entry name" value="EXPANSIN-B3"/>
    <property type="match status" value="1"/>
</dbReference>
<keyword evidence="6" id="KW-1185">Reference proteome</keyword>
<dbReference type="InterPro" id="IPR007112">
    <property type="entry name" value="Expansin/allergen_DPBB_dom"/>
</dbReference>
<comment type="similarity">
    <text evidence="1">Belongs to the expansin family.</text>
</comment>
<organism evidence="5 6">
    <name type="scientific">Vigna mungo</name>
    <name type="common">Black gram</name>
    <name type="synonym">Phaseolus mungo</name>
    <dbReference type="NCBI Taxonomy" id="3915"/>
    <lineage>
        <taxon>Eukaryota</taxon>
        <taxon>Viridiplantae</taxon>
        <taxon>Streptophyta</taxon>
        <taxon>Embryophyta</taxon>
        <taxon>Tracheophyta</taxon>
        <taxon>Spermatophyta</taxon>
        <taxon>Magnoliopsida</taxon>
        <taxon>eudicotyledons</taxon>
        <taxon>Gunneridae</taxon>
        <taxon>Pentapetalae</taxon>
        <taxon>rosids</taxon>
        <taxon>fabids</taxon>
        <taxon>Fabales</taxon>
        <taxon>Fabaceae</taxon>
        <taxon>Papilionoideae</taxon>
        <taxon>50 kb inversion clade</taxon>
        <taxon>NPAAA clade</taxon>
        <taxon>indigoferoid/millettioid clade</taxon>
        <taxon>Phaseoleae</taxon>
        <taxon>Vigna</taxon>
    </lineage>
</organism>
<dbReference type="SUPFAM" id="SSF49590">
    <property type="entry name" value="PHL pollen allergen"/>
    <property type="match status" value="1"/>
</dbReference>
<dbReference type="GO" id="GO:0009653">
    <property type="term" value="P:anatomical structure morphogenesis"/>
    <property type="evidence" value="ECO:0007669"/>
    <property type="project" value="UniProtKB-ARBA"/>
</dbReference>
<dbReference type="FunFam" id="2.60.40.760:FF:000003">
    <property type="entry name" value="Expansin-like A2"/>
    <property type="match status" value="1"/>
</dbReference>
<dbReference type="GO" id="GO:0009506">
    <property type="term" value="C:plasmodesma"/>
    <property type="evidence" value="ECO:0007669"/>
    <property type="project" value="TreeGrafter"/>
</dbReference>
<proteinExistence type="inferred from homology"/>
<accession>A0AAQ3N7W5</accession>
<evidence type="ECO:0000313" key="5">
    <source>
        <dbReference type="EMBL" id="WVZ04256.1"/>
    </source>
</evidence>
<dbReference type="CDD" id="cd22276">
    <property type="entry name" value="DPBB_EXLA_N"/>
    <property type="match status" value="1"/>
</dbReference>
<dbReference type="Pfam" id="PF03330">
    <property type="entry name" value="DPBB_1"/>
    <property type="match status" value="1"/>
</dbReference>
<feature type="domain" description="Expansin-like CBD" evidence="4">
    <location>
        <begin position="195"/>
        <end position="277"/>
    </location>
</feature>
<gene>
    <name evidence="5" type="ORF">V8G54_025062</name>
</gene>
<keyword evidence="2" id="KW-0732">Signal</keyword>
<dbReference type="AlphaFoldDB" id="A0AAQ3N7W5"/>
<dbReference type="Gene3D" id="2.60.40.760">
    <property type="entry name" value="Expansin, cellulose-binding-like domain"/>
    <property type="match status" value="1"/>
</dbReference>
<dbReference type="InterPro" id="IPR007118">
    <property type="entry name" value="Expan_Lol_pI"/>
</dbReference>
<dbReference type="InterPro" id="IPR036749">
    <property type="entry name" value="Expansin_CBD_sf"/>
</dbReference>
<dbReference type="GO" id="GO:0009505">
    <property type="term" value="C:plant-type cell wall"/>
    <property type="evidence" value="ECO:0007669"/>
    <property type="project" value="TreeGrafter"/>
</dbReference>
<feature type="chain" id="PRO_5042888967" description="Expansin-like A2" evidence="2">
    <location>
        <begin position="19"/>
        <end position="298"/>
    </location>
</feature>
<dbReference type="PROSITE" id="PS50843">
    <property type="entry name" value="EXPANSIN_CBD"/>
    <property type="match status" value="1"/>
</dbReference>
<dbReference type="InterPro" id="IPR007117">
    <property type="entry name" value="Expansin_CBD"/>
</dbReference>
<dbReference type="PRINTS" id="PR01225">
    <property type="entry name" value="EXPANSNFAMLY"/>
</dbReference>